<dbReference type="OrthoDB" id="1739831at2"/>
<comment type="caution">
    <text evidence="2">The sequence shown here is derived from an EMBL/GenBank/DDBJ whole genome shotgun (WGS) entry which is preliminary data.</text>
</comment>
<organism evidence="2 3">
    <name type="scientific">Streptohalobacillus salinus</name>
    <dbReference type="NCBI Taxonomy" id="621096"/>
    <lineage>
        <taxon>Bacteria</taxon>
        <taxon>Bacillati</taxon>
        <taxon>Bacillota</taxon>
        <taxon>Bacilli</taxon>
        <taxon>Bacillales</taxon>
        <taxon>Bacillaceae</taxon>
        <taxon>Streptohalobacillus</taxon>
    </lineage>
</organism>
<dbReference type="Proteomes" id="UP000247922">
    <property type="component" value="Unassembled WGS sequence"/>
</dbReference>
<dbReference type="AlphaFoldDB" id="A0A2V3WK10"/>
<accession>A0A2V3WK10</accession>
<name>A0A2V3WK10_9BACI</name>
<sequence>MGQLENCPRCGDLFVKTTRDVCQKCYKEEEEKFDIVYRFMKKRVNREARIPEIVEGTGVEEDLIIKFVKEKRLRVSQFPNMTYPCERCGKEIAEGKLCASCSGELTGDLKQLDSIESIKRQREKEDNKAQTYFAVDKGRRKP</sequence>
<dbReference type="NCBIfam" id="TIGR03826">
    <property type="entry name" value="YvyF"/>
    <property type="match status" value="1"/>
</dbReference>
<dbReference type="InterPro" id="IPR022258">
    <property type="entry name" value="Flagellar_operon_YvyF"/>
</dbReference>
<reference evidence="2 3" key="1">
    <citation type="submission" date="2018-05" db="EMBL/GenBank/DDBJ databases">
        <title>Genomic Encyclopedia of Type Strains, Phase IV (KMG-IV): sequencing the most valuable type-strain genomes for metagenomic binning, comparative biology and taxonomic classification.</title>
        <authorList>
            <person name="Goeker M."/>
        </authorList>
    </citation>
    <scope>NUCLEOTIDE SEQUENCE [LARGE SCALE GENOMIC DNA]</scope>
    <source>
        <strain evidence="2 3">DSM 22440</strain>
    </source>
</reference>
<keyword evidence="2" id="KW-0969">Cilium</keyword>
<keyword evidence="3" id="KW-1185">Reference proteome</keyword>
<dbReference type="RefSeq" id="WP_110250111.1">
    <property type="nucleotide sequence ID" value="NZ_QJJR01000001.1"/>
</dbReference>
<evidence type="ECO:0000313" key="2">
    <source>
        <dbReference type="EMBL" id="PXW93008.1"/>
    </source>
</evidence>
<evidence type="ECO:0000313" key="3">
    <source>
        <dbReference type="Proteomes" id="UP000247922"/>
    </source>
</evidence>
<keyword evidence="2" id="KW-0282">Flagellum</keyword>
<dbReference type="EMBL" id="QJJR01000001">
    <property type="protein sequence ID" value="PXW93008.1"/>
    <property type="molecule type" value="Genomic_DNA"/>
</dbReference>
<evidence type="ECO:0000256" key="1">
    <source>
        <dbReference type="SAM" id="MobiDB-lite"/>
    </source>
</evidence>
<feature type="region of interest" description="Disordered" evidence="1">
    <location>
        <begin position="120"/>
        <end position="142"/>
    </location>
</feature>
<proteinExistence type="predicted"/>
<gene>
    <name evidence="2" type="ORF">DES38_10188</name>
</gene>
<keyword evidence="2" id="KW-0966">Cell projection</keyword>
<protein>
    <submittedName>
        <fullName evidence="2">Flagellar operon protein (TIGR03826 family)</fullName>
    </submittedName>
</protein>